<evidence type="ECO:0000256" key="10">
    <source>
        <dbReference type="ARBA" id="ARBA00049401"/>
    </source>
</evidence>
<dbReference type="RefSeq" id="WP_094279469.1">
    <property type="nucleotide sequence ID" value="NZ_NQJF01000015.1"/>
</dbReference>
<dbReference type="Proteomes" id="UP000243640">
    <property type="component" value="Unassembled WGS sequence"/>
</dbReference>
<dbReference type="CDD" id="cd04730">
    <property type="entry name" value="NPD_like"/>
    <property type="match status" value="1"/>
</dbReference>
<evidence type="ECO:0000313" key="14">
    <source>
        <dbReference type="Proteomes" id="UP000243640"/>
    </source>
</evidence>
<evidence type="ECO:0000313" key="13">
    <source>
        <dbReference type="EMBL" id="TDW56382.1"/>
    </source>
</evidence>
<dbReference type="AlphaFoldDB" id="A0A235C9U7"/>
<keyword evidence="8 12" id="KW-0503">Monooxygenase</keyword>
<evidence type="ECO:0000256" key="7">
    <source>
        <dbReference type="ARBA" id="ARBA00023002"/>
    </source>
</evidence>
<keyword evidence="5" id="KW-0288">FMN</keyword>
<dbReference type="Pfam" id="PF03060">
    <property type="entry name" value="NMO"/>
    <property type="match status" value="1"/>
</dbReference>
<accession>A0A235C9U7</accession>
<gene>
    <name evidence="12" type="ORF">B6S09_15840</name>
    <name evidence="13" type="ORF">LY04_03006</name>
</gene>
<dbReference type="PANTHER" id="PTHR42747:SF3">
    <property type="entry name" value="NITRONATE MONOOXYGENASE-RELATED"/>
    <property type="match status" value="1"/>
</dbReference>
<evidence type="ECO:0000313" key="15">
    <source>
        <dbReference type="Proteomes" id="UP000295058"/>
    </source>
</evidence>
<evidence type="ECO:0000256" key="9">
    <source>
        <dbReference type="ARBA" id="ARBA00031155"/>
    </source>
</evidence>
<reference evidence="13 15" key="2">
    <citation type="submission" date="2019-03" db="EMBL/GenBank/DDBJ databases">
        <title>Genomic Encyclopedia of Archaeal and Bacterial Type Strains, Phase II (KMG-II): from individual species to whole genera.</title>
        <authorList>
            <person name="Goeker M."/>
        </authorList>
    </citation>
    <scope>NUCLEOTIDE SEQUENCE [LARGE SCALE GENOMIC DNA]</scope>
    <source>
        <strain evidence="13 15">DSM 15594</strain>
    </source>
</reference>
<comment type="catalytic activity">
    <reaction evidence="10">
        <text>3 propionate 3-nitronate + 3 O2 + H2O = 3 3-oxopropanoate + 2 nitrate + nitrite + H2O2 + 3 H(+)</text>
        <dbReference type="Rhea" id="RHEA:57332"/>
        <dbReference type="ChEBI" id="CHEBI:15377"/>
        <dbReference type="ChEBI" id="CHEBI:15378"/>
        <dbReference type="ChEBI" id="CHEBI:15379"/>
        <dbReference type="ChEBI" id="CHEBI:16240"/>
        <dbReference type="ChEBI" id="CHEBI:16301"/>
        <dbReference type="ChEBI" id="CHEBI:17632"/>
        <dbReference type="ChEBI" id="CHEBI:33190"/>
        <dbReference type="ChEBI" id="CHEBI:136067"/>
    </reaction>
</comment>
<keyword evidence="4" id="KW-0285">Flavoprotein</keyword>
<keyword evidence="6" id="KW-0547">Nucleotide-binding</keyword>
<protein>
    <recommendedName>
        <fullName evidence="11">Nitronate monooxygenase</fullName>
    </recommendedName>
    <alternativeName>
        <fullName evidence="9">Propionate 3-nitronate monooxygenase</fullName>
    </alternativeName>
</protein>
<dbReference type="OrthoDB" id="9778912at2"/>
<keyword evidence="7" id="KW-0560">Oxidoreductase</keyword>
<proteinExistence type="inferred from homology"/>
<dbReference type="PANTHER" id="PTHR42747">
    <property type="entry name" value="NITRONATE MONOOXYGENASE-RELATED"/>
    <property type="match status" value="1"/>
</dbReference>
<dbReference type="InterPro" id="IPR004136">
    <property type="entry name" value="NMO"/>
</dbReference>
<comment type="cofactor">
    <cofactor evidence="1">
        <name>FMN</name>
        <dbReference type="ChEBI" id="CHEBI:58210"/>
    </cofactor>
</comment>
<keyword evidence="15" id="KW-1185">Reference proteome</keyword>
<sequence>MSSHSELLALLGIRYPLIQAPMAGLSTPTLAAAVSNAGGLGSLGLGASSVADARRQIEQTRQLTDKPFNTNVFCHAPARRDARVEAAWLQHLQPFFDGQGEPVPAQLEEIYTSFNHNDAMQELLLELRPAVVSFHFGLPPAPFVERLHRAGVTTLASATSLEEARAIETAGIHGVVAQGIEAGGHRGMFDPGAHDNQLSTAGLVSLLVKECRLPVIAAGGIMDGEDIQAMLALGAAAVQLGTAFVACPESAANEAYRQRLMNAGETRLTRTLSGRPARGLLNRLIEHGEAEGAPVVPDYPVAYDAAKRLHGAAARQGCDDFAAHWAGTGVQRTRALPADELVKRLLNEAGVRVVNGAC</sequence>
<dbReference type="Proteomes" id="UP000295058">
    <property type="component" value="Unassembled WGS sequence"/>
</dbReference>
<evidence type="ECO:0000256" key="2">
    <source>
        <dbReference type="ARBA" id="ARBA00009881"/>
    </source>
</evidence>
<dbReference type="Gene3D" id="3.20.20.70">
    <property type="entry name" value="Aldolase class I"/>
    <property type="match status" value="1"/>
</dbReference>
<evidence type="ECO:0000256" key="3">
    <source>
        <dbReference type="ARBA" id="ARBA00022575"/>
    </source>
</evidence>
<evidence type="ECO:0000256" key="5">
    <source>
        <dbReference type="ARBA" id="ARBA00022643"/>
    </source>
</evidence>
<name>A0A235C9U7_9GAMM</name>
<evidence type="ECO:0000256" key="11">
    <source>
        <dbReference type="ARBA" id="ARBA00067136"/>
    </source>
</evidence>
<dbReference type="GO" id="GO:0018580">
    <property type="term" value="F:nitronate monooxygenase activity"/>
    <property type="evidence" value="ECO:0007669"/>
    <property type="project" value="InterPro"/>
</dbReference>
<dbReference type="GO" id="GO:0009636">
    <property type="term" value="P:response to toxic substance"/>
    <property type="evidence" value="ECO:0007669"/>
    <property type="project" value="UniProtKB-KW"/>
</dbReference>
<dbReference type="InterPro" id="IPR013785">
    <property type="entry name" value="Aldolase_TIM"/>
</dbReference>
<dbReference type="SUPFAM" id="SSF51412">
    <property type="entry name" value="Inosine monophosphate dehydrogenase (IMPDH)"/>
    <property type="match status" value="1"/>
</dbReference>
<dbReference type="GO" id="GO:0000166">
    <property type="term" value="F:nucleotide binding"/>
    <property type="evidence" value="ECO:0007669"/>
    <property type="project" value="UniProtKB-KW"/>
</dbReference>
<reference evidence="12 14" key="1">
    <citation type="submission" date="2017-08" db="EMBL/GenBank/DDBJ databases">
        <title>Draft Genome Sequence of the Marine Bacterium Oceanimonas baumannii ATCC 700832.</title>
        <authorList>
            <person name="Mcclelland W.D."/>
            <person name="Brennan M.A."/>
            <person name="Trachtenberg A.M."/>
            <person name="Maclea K.S."/>
        </authorList>
    </citation>
    <scope>NUCLEOTIDE SEQUENCE [LARGE SCALE GENOMIC DNA]</scope>
    <source>
        <strain evidence="12 14">ATCC 700832</strain>
    </source>
</reference>
<evidence type="ECO:0000256" key="6">
    <source>
        <dbReference type="ARBA" id="ARBA00022741"/>
    </source>
</evidence>
<dbReference type="EMBL" id="NQJF01000015">
    <property type="protein sequence ID" value="OYD21398.1"/>
    <property type="molecule type" value="Genomic_DNA"/>
</dbReference>
<keyword evidence="3" id="KW-0216">Detoxification</keyword>
<comment type="caution">
    <text evidence="12">The sequence shown here is derived from an EMBL/GenBank/DDBJ whole genome shotgun (WGS) entry which is preliminary data.</text>
</comment>
<dbReference type="FunFam" id="3.20.20.70:FF:000154">
    <property type="entry name" value="Probable nitronate monooxygenase"/>
    <property type="match status" value="1"/>
</dbReference>
<dbReference type="EMBL" id="SODO01000014">
    <property type="protein sequence ID" value="TDW56382.1"/>
    <property type="molecule type" value="Genomic_DNA"/>
</dbReference>
<evidence type="ECO:0000256" key="4">
    <source>
        <dbReference type="ARBA" id="ARBA00022630"/>
    </source>
</evidence>
<organism evidence="12 14">
    <name type="scientific">Oceanimonas baumannii</name>
    <dbReference type="NCBI Taxonomy" id="129578"/>
    <lineage>
        <taxon>Bacteria</taxon>
        <taxon>Pseudomonadati</taxon>
        <taxon>Pseudomonadota</taxon>
        <taxon>Gammaproteobacteria</taxon>
        <taxon>Aeromonadales</taxon>
        <taxon>Aeromonadaceae</taxon>
        <taxon>Oceanimonas</taxon>
    </lineage>
</organism>
<evidence type="ECO:0000313" key="12">
    <source>
        <dbReference type="EMBL" id="OYD21398.1"/>
    </source>
</evidence>
<comment type="similarity">
    <text evidence="2">Belongs to the nitronate monooxygenase family. NMO class I subfamily.</text>
</comment>
<evidence type="ECO:0000256" key="1">
    <source>
        <dbReference type="ARBA" id="ARBA00001917"/>
    </source>
</evidence>
<evidence type="ECO:0000256" key="8">
    <source>
        <dbReference type="ARBA" id="ARBA00023033"/>
    </source>
</evidence>